<dbReference type="Proteomes" id="UP000642094">
    <property type="component" value="Unassembled WGS sequence"/>
</dbReference>
<evidence type="ECO:0000313" key="2">
    <source>
        <dbReference type="Proteomes" id="UP000642094"/>
    </source>
</evidence>
<dbReference type="EMBL" id="JACJQB010000048">
    <property type="protein sequence ID" value="MBD2189707.1"/>
    <property type="molecule type" value="Genomic_DNA"/>
</dbReference>
<accession>A0ABR8A0F6</accession>
<sequence>MPDNTVVIVNVSRSYLENGNSETYSIDYFSEKSTIEKWKSKQSIFIASEKWKMALKDKQEEMSNLGLGFDVASISNKINVRMVVPINQSDPKFGNRNQNLIGKAVKTENIRVVEDEIEIN</sequence>
<organism evidence="1 2">
    <name type="scientific">Pseudanabaena mucicola FACHB-723</name>
    <dbReference type="NCBI Taxonomy" id="2692860"/>
    <lineage>
        <taxon>Bacteria</taxon>
        <taxon>Bacillati</taxon>
        <taxon>Cyanobacteriota</taxon>
        <taxon>Cyanophyceae</taxon>
        <taxon>Pseudanabaenales</taxon>
        <taxon>Pseudanabaenaceae</taxon>
        <taxon>Pseudanabaena</taxon>
    </lineage>
</organism>
<keyword evidence="2" id="KW-1185">Reference proteome</keyword>
<reference evidence="1 2" key="1">
    <citation type="journal article" date="2020" name="ISME J.">
        <title>Comparative genomics reveals insights into cyanobacterial evolution and habitat adaptation.</title>
        <authorList>
            <person name="Chen M.Y."/>
            <person name="Teng W.K."/>
            <person name="Zhao L."/>
            <person name="Hu C.X."/>
            <person name="Zhou Y.K."/>
            <person name="Han B.P."/>
            <person name="Song L.R."/>
            <person name="Shu W.S."/>
        </authorList>
    </citation>
    <scope>NUCLEOTIDE SEQUENCE [LARGE SCALE GENOMIC DNA]</scope>
    <source>
        <strain evidence="1 2">FACHB-723</strain>
    </source>
</reference>
<dbReference type="RefSeq" id="WP_190404527.1">
    <property type="nucleotide sequence ID" value="NZ_JACJQB010000048.1"/>
</dbReference>
<name>A0ABR8A0F6_9CYAN</name>
<comment type="caution">
    <text evidence="1">The sequence shown here is derived from an EMBL/GenBank/DDBJ whole genome shotgun (WGS) entry which is preliminary data.</text>
</comment>
<evidence type="ECO:0000313" key="1">
    <source>
        <dbReference type="EMBL" id="MBD2189707.1"/>
    </source>
</evidence>
<gene>
    <name evidence="1" type="ORF">H6F41_16370</name>
</gene>
<protein>
    <submittedName>
        <fullName evidence="1">Uncharacterized protein</fullName>
    </submittedName>
</protein>
<proteinExistence type="predicted"/>